<dbReference type="Gene3D" id="3.30.450.20">
    <property type="entry name" value="PAS domain"/>
    <property type="match status" value="2"/>
</dbReference>
<dbReference type="SMART" id="SM00387">
    <property type="entry name" value="HATPase_c"/>
    <property type="match status" value="1"/>
</dbReference>
<dbReference type="InterPro" id="IPR005467">
    <property type="entry name" value="His_kinase_dom"/>
</dbReference>
<dbReference type="CDD" id="cd00082">
    <property type="entry name" value="HisKA"/>
    <property type="match status" value="1"/>
</dbReference>
<dbReference type="SMART" id="SM00388">
    <property type="entry name" value="HisKA"/>
    <property type="match status" value="1"/>
</dbReference>
<dbReference type="PANTHER" id="PTHR43711">
    <property type="entry name" value="TWO-COMPONENT HISTIDINE KINASE"/>
    <property type="match status" value="1"/>
</dbReference>
<evidence type="ECO:0000256" key="1">
    <source>
        <dbReference type="ARBA" id="ARBA00000085"/>
    </source>
</evidence>
<name>A0A0L8V3Q8_9BACT</name>
<keyword evidence="6" id="KW-0902">Two-component regulatory system</keyword>
<dbReference type="STRING" id="1409788.NC99_42040"/>
<dbReference type="PRINTS" id="PR00344">
    <property type="entry name" value="BCTRLSENSOR"/>
</dbReference>
<dbReference type="PROSITE" id="PS50109">
    <property type="entry name" value="HIS_KIN"/>
    <property type="match status" value="1"/>
</dbReference>
<dbReference type="PANTHER" id="PTHR43711:SF31">
    <property type="entry name" value="HISTIDINE KINASE"/>
    <property type="match status" value="1"/>
</dbReference>
<feature type="transmembrane region" description="Helical" evidence="7">
    <location>
        <begin position="6"/>
        <end position="24"/>
    </location>
</feature>
<dbReference type="Gene3D" id="1.10.287.130">
    <property type="match status" value="1"/>
</dbReference>
<proteinExistence type="predicted"/>
<accession>A0A0L8V3Q8</accession>
<keyword evidence="3" id="KW-0597">Phosphoprotein</keyword>
<keyword evidence="7" id="KW-0812">Transmembrane</keyword>
<dbReference type="FunFam" id="3.30.565.10:FF:000006">
    <property type="entry name" value="Sensor histidine kinase WalK"/>
    <property type="match status" value="1"/>
</dbReference>
<dbReference type="GO" id="GO:0000155">
    <property type="term" value="F:phosphorelay sensor kinase activity"/>
    <property type="evidence" value="ECO:0007669"/>
    <property type="project" value="InterPro"/>
</dbReference>
<dbReference type="InterPro" id="IPR036890">
    <property type="entry name" value="HATPase_C_sf"/>
</dbReference>
<dbReference type="Pfam" id="PF08269">
    <property type="entry name" value="dCache_2"/>
    <property type="match status" value="1"/>
</dbReference>
<evidence type="ECO:0000259" key="8">
    <source>
        <dbReference type="PROSITE" id="PS50109"/>
    </source>
</evidence>
<evidence type="ECO:0000313" key="9">
    <source>
        <dbReference type="EMBL" id="KOH42988.1"/>
    </source>
</evidence>
<dbReference type="Gene3D" id="3.30.565.10">
    <property type="entry name" value="Histidine kinase-like ATPase, C-terminal domain"/>
    <property type="match status" value="1"/>
</dbReference>
<dbReference type="InterPro" id="IPR004010">
    <property type="entry name" value="Double_Cache_2"/>
</dbReference>
<dbReference type="InterPro" id="IPR004358">
    <property type="entry name" value="Sig_transdc_His_kin-like_C"/>
</dbReference>
<comment type="catalytic activity">
    <reaction evidence="1">
        <text>ATP + protein L-histidine = ADP + protein N-phospho-L-histidine.</text>
        <dbReference type="EC" id="2.7.13.3"/>
    </reaction>
</comment>
<dbReference type="SUPFAM" id="SSF55874">
    <property type="entry name" value="ATPase domain of HSP90 chaperone/DNA topoisomerase II/histidine kinase"/>
    <property type="match status" value="1"/>
</dbReference>
<comment type="caution">
    <text evidence="9">The sequence shown here is derived from an EMBL/GenBank/DDBJ whole genome shotgun (WGS) entry which is preliminary data.</text>
</comment>
<dbReference type="InterPro" id="IPR036097">
    <property type="entry name" value="HisK_dim/P_sf"/>
</dbReference>
<sequence length="653" mass="75135">MISSTLLMTVFVATVISVHEILIFRDIARQQEELHLEEHKEFVRDLINIEVEYIRTQKRFFDERVMNNVKQNVFSAYNLAEKIHTDYRTKLNDAELKQLIIDAISVLETSNDYMQVFVNDLNGEGVFYPGNPDYRGVDLLMHKDMNGNQVVQRELDLLEQSAEGYVRYIDGNHLSDGDDLPENKVVFVKKFPQLNWYFGSKTYLEDYYDEFRNEIASKVSADHFRYGGYVFINEMDGDPVVMDGIPYEGDFNLLDGTDPEKMAVFELELETIANSPDGDFFSYEWNKIGETEKVPKVSFVKPVYECNWLVGGGFYLDDIWSEIALQQQQLKRDLIQNLLIILIILLVVIAIESLIIYRFNSNFRADFENFTRFFKAGKSGYQAIDMDNLYFDEFKEMGAVANDMILERKKIHSQLVLEQEKAQESDRLKTAFLANMSHEIRTPMNAILGFSGLLNEQELSENDRKTYLRLIQKNGEFLLQLINDIMDISKIESDQLTIIPNDFLLNDLLSEIQIQYGEMMKSQAHKKVHFELKNTLPDHYIVRTDKLRLKQVLDNLIGNAFKFTPDGTIILRVAKLGSWLHFNVVDTGIGIASEDIEDIFKRFTQARTHASETYGGTGLGLAISQKIVHLLGGDIGVKSSPGKGSDFYFYIPG</sequence>
<evidence type="ECO:0000256" key="2">
    <source>
        <dbReference type="ARBA" id="ARBA00012438"/>
    </source>
</evidence>
<keyword evidence="5 9" id="KW-0418">Kinase</keyword>
<dbReference type="EC" id="2.7.13.3" evidence="2"/>
<keyword evidence="7" id="KW-0472">Membrane</keyword>
<evidence type="ECO:0000256" key="4">
    <source>
        <dbReference type="ARBA" id="ARBA00022679"/>
    </source>
</evidence>
<dbReference type="InterPro" id="IPR003594">
    <property type="entry name" value="HATPase_dom"/>
</dbReference>
<protein>
    <recommendedName>
        <fullName evidence="2">histidine kinase</fullName>
        <ecNumber evidence="2">2.7.13.3</ecNumber>
    </recommendedName>
</protein>
<evidence type="ECO:0000256" key="6">
    <source>
        <dbReference type="ARBA" id="ARBA00023012"/>
    </source>
</evidence>
<evidence type="ECO:0000256" key="5">
    <source>
        <dbReference type="ARBA" id="ARBA00022777"/>
    </source>
</evidence>
<feature type="transmembrane region" description="Helical" evidence="7">
    <location>
        <begin position="338"/>
        <end position="359"/>
    </location>
</feature>
<dbReference type="InterPro" id="IPR050736">
    <property type="entry name" value="Sensor_HK_Regulatory"/>
</dbReference>
<evidence type="ECO:0000256" key="7">
    <source>
        <dbReference type="SAM" id="Phobius"/>
    </source>
</evidence>
<keyword evidence="4 9" id="KW-0808">Transferase</keyword>
<dbReference type="EMBL" id="LGIA01000205">
    <property type="protein sequence ID" value="KOH42988.1"/>
    <property type="molecule type" value="Genomic_DNA"/>
</dbReference>
<dbReference type="Pfam" id="PF02518">
    <property type="entry name" value="HATPase_c"/>
    <property type="match status" value="1"/>
</dbReference>
<dbReference type="Proteomes" id="UP000036958">
    <property type="component" value="Unassembled WGS sequence"/>
</dbReference>
<feature type="domain" description="Histidine kinase" evidence="8">
    <location>
        <begin position="435"/>
        <end position="653"/>
    </location>
</feature>
<dbReference type="Pfam" id="PF00512">
    <property type="entry name" value="HisKA"/>
    <property type="match status" value="1"/>
</dbReference>
<organism evidence="9 10">
    <name type="scientific">Sunxiuqinia dokdonensis</name>
    <dbReference type="NCBI Taxonomy" id="1409788"/>
    <lineage>
        <taxon>Bacteria</taxon>
        <taxon>Pseudomonadati</taxon>
        <taxon>Bacteroidota</taxon>
        <taxon>Bacteroidia</taxon>
        <taxon>Marinilabiliales</taxon>
        <taxon>Prolixibacteraceae</taxon>
        <taxon>Sunxiuqinia</taxon>
    </lineage>
</organism>
<keyword evidence="7" id="KW-1133">Transmembrane helix</keyword>
<reference evidence="10" key="1">
    <citation type="submission" date="2015-07" db="EMBL/GenBank/DDBJ databases">
        <title>Genome sequencing of Sunxiuqinia dokdonensis strain SK.</title>
        <authorList>
            <person name="Ahn S."/>
            <person name="Kim B.-C."/>
        </authorList>
    </citation>
    <scope>NUCLEOTIDE SEQUENCE [LARGE SCALE GENOMIC DNA]</scope>
    <source>
        <strain evidence="10">SK</strain>
    </source>
</reference>
<evidence type="ECO:0000256" key="3">
    <source>
        <dbReference type="ARBA" id="ARBA00022553"/>
    </source>
</evidence>
<gene>
    <name evidence="9" type="ORF">NC99_42040</name>
</gene>
<evidence type="ECO:0000313" key="10">
    <source>
        <dbReference type="Proteomes" id="UP000036958"/>
    </source>
</evidence>
<dbReference type="SUPFAM" id="SSF47384">
    <property type="entry name" value="Homodimeric domain of signal transducing histidine kinase"/>
    <property type="match status" value="1"/>
</dbReference>
<dbReference type="InterPro" id="IPR003661">
    <property type="entry name" value="HisK_dim/P_dom"/>
</dbReference>
<dbReference type="AlphaFoldDB" id="A0A0L8V3Q8"/>
<keyword evidence="10" id="KW-1185">Reference proteome</keyword>
<dbReference type="CDD" id="cd16922">
    <property type="entry name" value="HATPase_EvgS-ArcB-TorS-like"/>
    <property type="match status" value="1"/>
</dbReference>